<dbReference type="Pfam" id="PF00563">
    <property type="entry name" value="EAL"/>
    <property type="match status" value="1"/>
</dbReference>
<dbReference type="Gene3D" id="3.30.70.270">
    <property type="match status" value="1"/>
</dbReference>
<dbReference type="CDD" id="cd01948">
    <property type="entry name" value="EAL"/>
    <property type="match status" value="1"/>
</dbReference>
<feature type="coiled-coil region" evidence="2">
    <location>
        <begin position="57"/>
        <end position="84"/>
    </location>
</feature>
<protein>
    <submittedName>
        <fullName evidence="5">Diguanylate cyclase</fullName>
    </submittedName>
</protein>
<dbReference type="InterPro" id="IPR043128">
    <property type="entry name" value="Rev_trsase/Diguanyl_cyclase"/>
</dbReference>
<dbReference type="KEGG" id="sva:SVA_2199"/>
<dbReference type="SUPFAM" id="SSF55073">
    <property type="entry name" value="Nucleotide cyclase"/>
    <property type="match status" value="1"/>
</dbReference>
<feature type="domain" description="EAL" evidence="3">
    <location>
        <begin position="263"/>
        <end position="512"/>
    </location>
</feature>
<dbReference type="InterPro" id="IPR035919">
    <property type="entry name" value="EAL_sf"/>
</dbReference>
<keyword evidence="2" id="KW-0175">Coiled coil</keyword>
<dbReference type="PANTHER" id="PTHR44757:SF4">
    <property type="entry name" value="DIGUANYLATE CYCLASE DGCE-RELATED"/>
    <property type="match status" value="1"/>
</dbReference>
<dbReference type="RefSeq" id="WP_096461230.1">
    <property type="nucleotide sequence ID" value="NZ_AP014936.1"/>
</dbReference>
<dbReference type="GO" id="GO:0003824">
    <property type="term" value="F:catalytic activity"/>
    <property type="evidence" value="ECO:0007669"/>
    <property type="project" value="UniProtKB-ARBA"/>
</dbReference>
<dbReference type="PROSITE" id="PS50887">
    <property type="entry name" value="GGDEF"/>
    <property type="match status" value="1"/>
</dbReference>
<evidence type="ECO:0000313" key="6">
    <source>
        <dbReference type="Proteomes" id="UP000218899"/>
    </source>
</evidence>
<dbReference type="InterPro" id="IPR029787">
    <property type="entry name" value="Nucleotide_cyclase"/>
</dbReference>
<dbReference type="SMART" id="SM00052">
    <property type="entry name" value="EAL"/>
    <property type="match status" value="1"/>
</dbReference>
<dbReference type="SUPFAM" id="SSF141868">
    <property type="entry name" value="EAL domain-like"/>
    <property type="match status" value="1"/>
</dbReference>
<keyword evidence="6" id="KW-1185">Reference proteome</keyword>
<evidence type="ECO:0000259" key="4">
    <source>
        <dbReference type="PROSITE" id="PS50887"/>
    </source>
</evidence>
<gene>
    <name evidence="5" type="ORF">SVA_2199</name>
</gene>
<evidence type="ECO:0000256" key="2">
    <source>
        <dbReference type="SAM" id="Coils"/>
    </source>
</evidence>
<evidence type="ECO:0000259" key="3">
    <source>
        <dbReference type="PROSITE" id="PS50883"/>
    </source>
</evidence>
<name>A0A1B4V5E0_9GAMM</name>
<evidence type="ECO:0000256" key="1">
    <source>
        <dbReference type="ARBA" id="ARBA00001946"/>
    </source>
</evidence>
<dbReference type="Proteomes" id="UP000218899">
    <property type="component" value="Chromosome"/>
</dbReference>
<dbReference type="NCBIfam" id="TIGR00254">
    <property type="entry name" value="GGDEF"/>
    <property type="match status" value="1"/>
</dbReference>
<dbReference type="InterPro" id="IPR052155">
    <property type="entry name" value="Biofilm_reg_signaling"/>
</dbReference>
<dbReference type="PANTHER" id="PTHR44757">
    <property type="entry name" value="DIGUANYLATE CYCLASE DGCP"/>
    <property type="match status" value="1"/>
</dbReference>
<evidence type="ECO:0000313" key="5">
    <source>
        <dbReference type="EMBL" id="BAU48749.1"/>
    </source>
</evidence>
<dbReference type="Pfam" id="PF00990">
    <property type="entry name" value="GGDEF"/>
    <property type="match status" value="1"/>
</dbReference>
<dbReference type="OrthoDB" id="9787514at2"/>
<dbReference type="InterPro" id="IPR000160">
    <property type="entry name" value="GGDEF_dom"/>
</dbReference>
<dbReference type="PROSITE" id="PS50883">
    <property type="entry name" value="EAL"/>
    <property type="match status" value="1"/>
</dbReference>
<organism evidence="5 6">
    <name type="scientific">Sulfurifustis variabilis</name>
    <dbReference type="NCBI Taxonomy" id="1675686"/>
    <lineage>
        <taxon>Bacteria</taxon>
        <taxon>Pseudomonadati</taxon>
        <taxon>Pseudomonadota</taxon>
        <taxon>Gammaproteobacteria</taxon>
        <taxon>Acidiferrobacterales</taxon>
        <taxon>Acidiferrobacteraceae</taxon>
        <taxon>Sulfurifustis</taxon>
    </lineage>
</organism>
<dbReference type="EMBL" id="AP014936">
    <property type="protein sequence ID" value="BAU48749.1"/>
    <property type="molecule type" value="Genomic_DNA"/>
</dbReference>
<proteinExistence type="predicted"/>
<dbReference type="Gene3D" id="3.20.20.450">
    <property type="entry name" value="EAL domain"/>
    <property type="match status" value="1"/>
</dbReference>
<dbReference type="AlphaFoldDB" id="A0A1B4V5E0"/>
<dbReference type="CDD" id="cd01949">
    <property type="entry name" value="GGDEF"/>
    <property type="match status" value="1"/>
</dbReference>
<feature type="domain" description="GGDEF" evidence="4">
    <location>
        <begin position="119"/>
        <end position="252"/>
    </location>
</feature>
<dbReference type="FunFam" id="3.30.70.270:FF:000001">
    <property type="entry name" value="Diguanylate cyclase domain protein"/>
    <property type="match status" value="1"/>
</dbReference>
<dbReference type="SMART" id="SM00267">
    <property type="entry name" value="GGDEF"/>
    <property type="match status" value="1"/>
</dbReference>
<comment type="cofactor">
    <cofactor evidence="1">
        <name>Mg(2+)</name>
        <dbReference type="ChEBI" id="CHEBI:18420"/>
    </cofactor>
</comment>
<accession>A0A1B4V5E0</accession>
<sequence length="512" mass="56416">MAFLYAIGDLQAAEGLVAIVQAAHRNPLLYIIDTAPFFLGLFARIAGIRQDRLRRFSDSLELQIAEKTESLQRALAEAQRANDVIAHMAEHDALTGLLNRRRFELDLRRWTDHAIRYRRPLALLFLDLDDFKQINDRFGHKGGDQCLAAAAEALVATLRSTDFAARWGGDEFAVLLPESDAGAAGQVADKLLARLGARKVELNGERLAVSASIGVAALPEHAATADELLACADGAMYHAKESGRNRWHLYSASDAESDRARERMRWAARLRRALETDQFVLLYQPVVHLTTGATAHYEALVRMEDRDGRLISPGVFLEYAEQFGLSGSIDAMVLRKASRRLAELGRTDVWISINLSRTTLGDARFLEALEDALDLARLPPAQLGFEISERLLLDHMNEATALAQRLKALGCRVVLDDAGLNLALARHLRRIPLDVIKLDGGLVRRLGEPDEQRIASTLTAIARDMGVETVAKFVEDPALIAVIRDLGIQCVQGFALGRPLEAIEPIPAARLA</sequence>
<reference evidence="5 6" key="1">
    <citation type="submission" date="2015-08" db="EMBL/GenBank/DDBJ databases">
        <title>Complete genome sequence of Sulfurifustis variabilis.</title>
        <authorList>
            <person name="Miura A."/>
            <person name="Kojima H."/>
            <person name="Fukui M."/>
        </authorList>
    </citation>
    <scope>NUCLEOTIDE SEQUENCE [LARGE SCALE GENOMIC DNA]</scope>
    <source>
        <strain evidence="6">skN76</strain>
    </source>
</reference>
<dbReference type="InterPro" id="IPR001633">
    <property type="entry name" value="EAL_dom"/>
</dbReference>